<gene>
    <name evidence="2" type="ORF">SAMN05428998_10643</name>
</gene>
<evidence type="ECO:0000313" key="3">
    <source>
        <dbReference type="Proteomes" id="UP000192917"/>
    </source>
</evidence>
<dbReference type="InterPro" id="IPR001387">
    <property type="entry name" value="Cro/C1-type_HTH"/>
</dbReference>
<dbReference type="EMBL" id="FWZX01000006">
    <property type="protein sequence ID" value="SMF16354.1"/>
    <property type="molecule type" value="Genomic_DNA"/>
</dbReference>
<dbReference type="Pfam" id="PF01381">
    <property type="entry name" value="HTH_3"/>
    <property type="match status" value="1"/>
</dbReference>
<dbReference type="AlphaFoldDB" id="A0A1Y6BQU6"/>
<feature type="domain" description="HTH cro/C1-type" evidence="1">
    <location>
        <begin position="5"/>
        <end position="59"/>
    </location>
</feature>
<protein>
    <submittedName>
        <fullName evidence="2">Transcriptional regulator, contains XRE-family HTH domain</fullName>
    </submittedName>
</protein>
<dbReference type="CDD" id="cd00093">
    <property type="entry name" value="HTH_XRE"/>
    <property type="match status" value="1"/>
</dbReference>
<sequence>MHRRLWSARTRRGLSRAAASAALGVSSKHLQRVENAEREPTVAQVTAAATLYGVEARWLLLGERSPETPQPPVALAELLHRCVRAQARRDDPGGPQEPGSAAQGELARDVGILTLALLRRCAQPAEARPGWCGTASAGAAPGAPRLGSTAVSLSHRPAEALIERHAAFRAVLDWHARTGGAPQADEAAFQRQLPWLQILVPKPQGSPCLWCGQETPPAAIWGEAAAFELVGKCALPDAVFDRAISGEFLEVARTGRPIAQAARAPLSVEGRSYVVQWHRWIAPLRFLGHPAVASLAILDHDRRQEI</sequence>
<keyword evidence="3" id="KW-1185">Reference proteome</keyword>
<reference evidence="2 3" key="1">
    <citation type="submission" date="2017-04" db="EMBL/GenBank/DDBJ databases">
        <authorList>
            <person name="Afonso C.L."/>
            <person name="Miller P.J."/>
            <person name="Scott M.A."/>
            <person name="Spackman E."/>
            <person name="Goraichik I."/>
            <person name="Dimitrov K.M."/>
            <person name="Suarez D.L."/>
            <person name="Swayne D.E."/>
        </authorList>
    </citation>
    <scope>NUCLEOTIDE SEQUENCE [LARGE SCALE GENOMIC DNA]</scope>
    <source>
        <strain evidence="2 3">USBA 355</strain>
    </source>
</reference>
<dbReference type="SUPFAM" id="SSF47413">
    <property type="entry name" value="lambda repressor-like DNA-binding domains"/>
    <property type="match status" value="1"/>
</dbReference>
<dbReference type="GO" id="GO:0003677">
    <property type="term" value="F:DNA binding"/>
    <property type="evidence" value="ECO:0007669"/>
    <property type="project" value="InterPro"/>
</dbReference>
<proteinExistence type="predicted"/>
<dbReference type="Proteomes" id="UP000192917">
    <property type="component" value="Unassembled WGS sequence"/>
</dbReference>
<dbReference type="SMART" id="SM00530">
    <property type="entry name" value="HTH_XRE"/>
    <property type="match status" value="1"/>
</dbReference>
<dbReference type="RefSeq" id="WP_159460173.1">
    <property type="nucleotide sequence ID" value="NZ_FWZX01000006.1"/>
</dbReference>
<dbReference type="PROSITE" id="PS50943">
    <property type="entry name" value="HTH_CROC1"/>
    <property type="match status" value="1"/>
</dbReference>
<organism evidence="2 3">
    <name type="scientific">Tistlia consotensis USBA 355</name>
    <dbReference type="NCBI Taxonomy" id="560819"/>
    <lineage>
        <taxon>Bacteria</taxon>
        <taxon>Pseudomonadati</taxon>
        <taxon>Pseudomonadota</taxon>
        <taxon>Alphaproteobacteria</taxon>
        <taxon>Rhodospirillales</taxon>
        <taxon>Rhodovibrionaceae</taxon>
        <taxon>Tistlia</taxon>
    </lineage>
</organism>
<name>A0A1Y6BQU6_9PROT</name>
<dbReference type="InterPro" id="IPR010982">
    <property type="entry name" value="Lambda_DNA-bd_dom_sf"/>
</dbReference>
<dbReference type="STRING" id="560819.SAMN05428998_10643"/>
<evidence type="ECO:0000259" key="1">
    <source>
        <dbReference type="PROSITE" id="PS50943"/>
    </source>
</evidence>
<evidence type="ECO:0000313" key="2">
    <source>
        <dbReference type="EMBL" id="SMF16354.1"/>
    </source>
</evidence>
<dbReference type="Gene3D" id="1.10.260.40">
    <property type="entry name" value="lambda repressor-like DNA-binding domains"/>
    <property type="match status" value="1"/>
</dbReference>
<accession>A0A1Y6BQU6</accession>